<evidence type="ECO:0000256" key="2">
    <source>
        <dbReference type="ARBA" id="ARBA00022448"/>
    </source>
</evidence>
<evidence type="ECO:0000256" key="5">
    <source>
        <dbReference type="PROSITE-ProRule" id="PRU00561"/>
    </source>
</evidence>
<dbReference type="Pfam" id="PF01749">
    <property type="entry name" value="IBB"/>
    <property type="match status" value="1"/>
</dbReference>
<evidence type="ECO:0000256" key="1">
    <source>
        <dbReference type="ARBA" id="ARBA00010394"/>
    </source>
</evidence>
<evidence type="ECO:0000313" key="9">
    <source>
        <dbReference type="Proteomes" id="UP001279734"/>
    </source>
</evidence>
<dbReference type="Gene3D" id="1.20.5.690">
    <property type="entry name" value="Importin-alpha, importin-beta-binding domain"/>
    <property type="match status" value="1"/>
</dbReference>
<name>A0AAD3SC57_NEPGR</name>
<feature type="region of interest" description="Disordered" evidence="6">
    <location>
        <begin position="88"/>
        <end position="110"/>
    </location>
</feature>
<sequence>MRSNLYVLVVGLPFQGPREEPLMLSYAECILILGRYIDRRDFGNAGKTSPNMSLRPSPRTEVRCSHYRVAVDAEEGRRRREDNMVEIQKNSREESLQKKHREGFRTPSISPLLLPPLSSPRRTSQARGQIDRKCIRIPFNRQELCFPVNFSHLSTCYCI</sequence>
<keyword evidence="9" id="KW-1185">Reference proteome</keyword>
<organism evidence="8 9">
    <name type="scientific">Nepenthes gracilis</name>
    <name type="common">Slender pitcher plant</name>
    <dbReference type="NCBI Taxonomy" id="150966"/>
    <lineage>
        <taxon>Eukaryota</taxon>
        <taxon>Viridiplantae</taxon>
        <taxon>Streptophyta</taxon>
        <taxon>Embryophyta</taxon>
        <taxon>Tracheophyta</taxon>
        <taxon>Spermatophyta</taxon>
        <taxon>Magnoliopsida</taxon>
        <taxon>eudicotyledons</taxon>
        <taxon>Gunneridae</taxon>
        <taxon>Pentapetalae</taxon>
        <taxon>Caryophyllales</taxon>
        <taxon>Nepenthaceae</taxon>
        <taxon>Nepenthes</taxon>
    </lineage>
</organism>
<protein>
    <recommendedName>
        <fullName evidence="7">IBB domain-containing protein</fullName>
    </recommendedName>
</protein>
<dbReference type="EMBL" id="BSYO01000008">
    <property type="protein sequence ID" value="GMH08016.1"/>
    <property type="molecule type" value="Genomic_DNA"/>
</dbReference>
<feature type="compositionally biased region" description="Basic and acidic residues" evidence="6">
    <location>
        <begin position="88"/>
        <end position="97"/>
    </location>
</feature>
<dbReference type="GO" id="GO:0006606">
    <property type="term" value="P:protein import into nucleus"/>
    <property type="evidence" value="ECO:0007669"/>
    <property type="project" value="InterPro"/>
</dbReference>
<dbReference type="GO" id="GO:0061608">
    <property type="term" value="F:nuclear import signal receptor activity"/>
    <property type="evidence" value="ECO:0007669"/>
    <property type="project" value="InterPro"/>
</dbReference>
<reference evidence="8" key="1">
    <citation type="submission" date="2023-05" db="EMBL/GenBank/DDBJ databases">
        <title>Nepenthes gracilis genome sequencing.</title>
        <authorList>
            <person name="Fukushima K."/>
        </authorList>
    </citation>
    <scope>NUCLEOTIDE SEQUENCE</scope>
    <source>
        <strain evidence="8">SING2019-196</strain>
    </source>
</reference>
<keyword evidence="2 5" id="KW-0813">Transport</keyword>
<feature type="domain" description="IBB" evidence="7">
    <location>
        <begin position="47"/>
        <end position="110"/>
    </location>
</feature>
<keyword evidence="4" id="KW-0653">Protein transport</keyword>
<evidence type="ECO:0000256" key="3">
    <source>
        <dbReference type="ARBA" id="ARBA00022737"/>
    </source>
</evidence>
<evidence type="ECO:0000256" key="4">
    <source>
        <dbReference type="ARBA" id="ARBA00022927"/>
    </source>
</evidence>
<dbReference type="InterPro" id="IPR036975">
    <property type="entry name" value="Importin-a_IBB_sf"/>
</dbReference>
<dbReference type="PROSITE" id="PS51214">
    <property type="entry name" value="IBB"/>
    <property type="match status" value="1"/>
</dbReference>
<proteinExistence type="inferred from homology"/>
<evidence type="ECO:0000256" key="6">
    <source>
        <dbReference type="SAM" id="MobiDB-lite"/>
    </source>
</evidence>
<accession>A0AAD3SC57</accession>
<dbReference type="FunFam" id="1.20.5.690:FF:000002">
    <property type="entry name" value="Importin subunit alpha"/>
    <property type="match status" value="1"/>
</dbReference>
<dbReference type="InterPro" id="IPR002652">
    <property type="entry name" value="Importin-a_IBB"/>
</dbReference>
<comment type="caution">
    <text evidence="8">The sequence shown here is derived from an EMBL/GenBank/DDBJ whole genome shotgun (WGS) entry which is preliminary data.</text>
</comment>
<dbReference type="Proteomes" id="UP001279734">
    <property type="component" value="Unassembled WGS sequence"/>
</dbReference>
<gene>
    <name evidence="8" type="ORF">Nepgr_009856</name>
</gene>
<evidence type="ECO:0000313" key="8">
    <source>
        <dbReference type="EMBL" id="GMH08016.1"/>
    </source>
</evidence>
<evidence type="ECO:0000259" key="7">
    <source>
        <dbReference type="PROSITE" id="PS51214"/>
    </source>
</evidence>
<dbReference type="AlphaFoldDB" id="A0AAD3SC57"/>
<comment type="similarity">
    <text evidence="1">Belongs to the importin alpha family.</text>
</comment>
<keyword evidence="3" id="KW-0677">Repeat</keyword>